<dbReference type="AlphaFoldDB" id="A0A2A5CFA7"/>
<dbReference type="Gene3D" id="3.40.800.20">
    <property type="entry name" value="Histone deacetylase domain"/>
    <property type="match status" value="1"/>
</dbReference>
<accession>A0A2A5CFA7</accession>
<evidence type="ECO:0000256" key="3">
    <source>
        <dbReference type="ARBA" id="ARBA00022491"/>
    </source>
</evidence>
<dbReference type="Proteomes" id="UP000228987">
    <property type="component" value="Unassembled WGS sequence"/>
</dbReference>
<organism evidence="9 10">
    <name type="scientific">SAR86 cluster bacterium</name>
    <dbReference type="NCBI Taxonomy" id="2030880"/>
    <lineage>
        <taxon>Bacteria</taxon>
        <taxon>Pseudomonadati</taxon>
        <taxon>Pseudomonadota</taxon>
        <taxon>Gammaproteobacteria</taxon>
        <taxon>SAR86 cluster</taxon>
    </lineage>
</organism>
<evidence type="ECO:0000256" key="7">
    <source>
        <dbReference type="ARBA" id="ARBA00023163"/>
    </source>
</evidence>
<keyword evidence="4" id="KW-0378">Hydrolase</keyword>
<keyword evidence="3" id="KW-0678">Repressor</keyword>
<dbReference type="PRINTS" id="PR01270">
    <property type="entry name" value="HDASUPER"/>
</dbReference>
<keyword evidence="7" id="KW-0804">Transcription</keyword>
<dbReference type="GO" id="GO:0040029">
    <property type="term" value="P:epigenetic regulation of gene expression"/>
    <property type="evidence" value="ECO:0007669"/>
    <property type="project" value="TreeGrafter"/>
</dbReference>
<evidence type="ECO:0000256" key="2">
    <source>
        <dbReference type="ARBA" id="ARBA00012111"/>
    </source>
</evidence>
<dbReference type="InterPro" id="IPR000286">
    <property type="entry name" value="HDACs"/>
</dbReference>
<feature type="domain" description="Histone deacetylase" evidence="8">
    <location>
        <begin position="21"/>
        <end position="297"/>
    </location>
</feature>
<keyword evidence="6" id="KW-0805">Transcription regulation</keyword>
<protein>
    <recommendedName>
        <fullName evidence="2">histone deacetylase</fullName>
        <ecNumber evidence="2">3.5.1.98</ecNumber>
    </recommendedName>
</protein>
<dbReference type="InterPro" id="IPR037138">
    <property type="entry name" value="His_deacetylse_dom_sf"/>
</dbReference>
<reference evidence="10" key="1">
    <citation type="submission" date="2017-08" db="EMBL/GenBank/DDBJ databases">
        <title>A dynamic microbial community with high functional redundancy inhabits the cold, oxic subseafloor aquifer.</title>
        <authorList>
            <person name="Tully B.J."/>
            <person name="Wheat C.G."/>
            <person name="Glazer B.T."/>
            <person name="Huber J.A."/>
        </authorList>
    </citation>
    <scope>NUCLEOTIDE SEQUENCE [LARGE SCALE GENOMIC DNA]</scope>
</reference>
<dbReference type="PANTHER" id="PTHR10625">
    <property type="entry name" value="HISTONE DEACETYLASE HDAC1-RELATED"/>
    <property type="match status" value="1"/>
</dbReference>
<dbReference type="CDD" id="cd11599">
    <property type="entry name" value="HDAC_classII_2"/>
    <property type="match status" value="1"/>
</dbReference>
<dbReference type="EMBL" id="NVWI01000002">
    <property type="protein sequence ID" value="PCJ42557.1"/>
    <property type="molecule type" value="Genomic_DNA"/>
</dbReference>
<proteinExistence type="inferred from homology"/>
<gene>
    <name evidence="9" type="ORF">COA71_03330</name>
</gene>
<dbReference type="Pfam" id="PF00850">
    <property type="entry name" value="Hist_deacetyl"/>
    <property type="match status" value="1"/>
</dbReference>
<dbReference type="EC" id="3.5.1.98" evidence="2"/>
<evidence type="ECO:0000313" key="10">
    <source>
        <dbReference type="Proteomes" id="UP000228987"/>
    </source>
</evidence>
<keyword evidence="5" id="KW-0156">Chromatin regulator</keyword>
<dbReference type="SUPFAM" id="SSF52768">
    <property type="entry name" value="Arginase/deacetylase"/>
    <property type="match status" value="1"/>
</dbReference>
<evidence type="ECO:0000256" key="1">
    <source>
        <dbReference type="ARBA" id="ARBA00007738"/>
    </source>
</evidence>
<evidence type="ECO:0000256" key="6">
    <source>
        <dbReference type="ARBA" id="ARBA00023015"/>
    </source>
</evidence>
<dbReference type="InterPro" id="IPR023696">
    <property type="entry name" value="Ureohydrolase_dom_sf"/>
</dbReference>
<dbReference type="GO" id="GO:0141221">
    <property type="term" value="F:histone deacetylase activity, hydrolytic mechanism"/>
    <property type="evidence" value="ECO:0007669"/>
    <property type="project" value="UniProtKB-EC"/>
</dbReference>
<comment type="similarity">
    <text evidence="1">Belongs to the histone deacetylase family. HD type 2 subfamily.</text>
</comment>
<comment type="caution">
    <text evidence="9">The sequence shown here is derived from an EMBL/GenBank/DDBJ whole genome shotgun (WGS) entry which is preliminary data.</text>
</comment>
<dbReference type="PANTHER" id="PTHR10625:SF5">
    <property type="entry name" value="HISTONE DEACETYLASE"/>
    <property type="match status" value="1"/>
</dbReference>
<dbReference type="InterPro" id="IPR023801">
    <property type="entry name" value="His_deacetylse_dom"/>
</dbReference>
<evidence type="ECO:0000259" key="8">
    <source>
        <dbReference type="Pfam" id="PF00850"/>
    </source>
</evidence>
<name>A0A2A5CFA7_9GAMM</name>
<sequence>MNKTVIYSHQDCLRHDPGYGHPESPERLQTILENIDHYEKAPLGTEQQVLLAHNPELLAQIKALAPSEGLAQIDADTLMSPASLRAALRGTGAACKAIDELIAGNIQHAFCATRPPGHHATENQAMGFCLFNHIAIAALYAQQKHGVERIAIVDFDVHHGNGTQDIVQGKQGLFYISTHQSPFYPGTGNQAENSPGNILNIPLSAGTDHSVYLQIFNEQVIPALKDFKPQLLLVSAGFDAHHEDPLAALDFTDLTYQYLGEQLAAIAKEYCQSRLLSILEGGYNIEVLSSSIQAYLNGAQANL</sequence>
<evidence type="ECO:0000256" key="4">
    <source>
        <dbReference type="ARBA" id="ARBA00022801"/>
    </source>
</evidence>
<evidence type="ECO:0000256" key="5">
    <source>
        <dbReference type="ARBA" id="ARBA00022853"/>
    </source>
</evidence>
<evidence type="ECO:0000313" key="9">
    <source>
        <dbReference type="EMBL" id="PCJ42557.1"/>
    </source>
</evidence>